<name>A0A1J1I6V2_9DIPT</name>
<proteinExistence type="predicted"/>
<dbReference type="EMBL" id="CVRI01000043">
    <property type="protein sequence ID" value="CRK96031.1"/>
    <property type="molecule type" value="Genomic_DNA"/>
</dbReference>
<accession>A0A1J1I6V2</accession>
<sequence>MVKRNLLQFSKSKTNSIKIESTSEQMRSLRVIIEIYVEDFRTSKALLIIQQDISKSMGLV</sequence>
<organism evidence="1 2">
    <name type="scientific">Clunio marinus</name>
    <dbReference type="NCBI Taxonomy" id="568069"/>
    <lineage>
        <taxon>Eukaryota</taxon>
        <taxon>Metazoa</taxon>
        <taxon>Ecdysozoa</taxon>
        <taxon>Arthropoda</taxon>
        <taxon>Hexapoda</taxon>
        <taxon>Insecta</taxon>
        <taxon>Pterygota</taxon>
        <taxon>Neoptera</taxon>
        <taxon>Endopterygota</taxon>
        <taxon>Diptera</taxon>
        <taxon>Nematocera</taxon>
        <taxon>Chironomoidea</taxon>
        <taxon>Chironomidae</taxon>
        <taxon>Clunio</taxon>
    </lineage>
</organism>
<protein>
    <submittedName>
        <fullName evidence="1">CLUMA_CG009470, isoform A</fullName>
    </submittedName>
</protein>
<keyword evidence="2" id="KW-1185">Reference proteome</keyword>
<reference evidence="1 2" key="1">
    <citation type="submission" date="2015-04" db="EMBL/GenBank/DDBJ databases">
        <authorList>
            <person name="Syromyatnikov M.Y."/>
            <person name="Popov V.N."/>
        </authorList>
    </citation>
    <scope>NUCLEOTIDE SEQUENCE [LARGE SCALE GENOMIC DNA]</scope>
</reference>
<gene>
    <name evidence="1" type="ORF">CLUMA_CG009470</name>
</gene>
<dbReference type="AlphaFoldDB" id="A0A1J1I6V2"/>
<evidence type="ECO:0000313" key="2">
    <source>
        <dbReference type="Proteomes" id="UP000183832"/>
    </source>
</evidence>
<dbReference type="Proteomes" id="UP000183832">
    <property type="component" value="Unassembled WGS sequence"/>
</dbReference>
<evidence type="ECO:0000313" key="1">
    <source>
        <dbReference type="EMBL" id="CRK96031.1"/>
    </source>
</evidence>